<evidence type="ECO:0000313" key="2">
    <source>
        <dbReference type="Proteomes" id="UP001140066"/>
    </source>
</evidence>
<dbReference type="Proteomes" id="UP001140066">
    <property type="component" value="Unassembled WGS sequence"/>
</dbReference>
<dbReference type="EMBL" id="JANBUK010004051">
    <property type="protein sequence ID" value="KAJ2765173.1"/>
    <property type="molecule type" value="Genomic_DNA"/>
</dbReference>
<proteinExistence type="predicted"/>
<keyword evidence="2" id="KW-1185">Reference proteome</keyword>
<organism evidence="1 2">
    <name type="scientific">Coemansia linderi</name>
    <dbReference type="NCBI Taxonomy" id="2663919"/>
    <lineage>
        <taxon>Eukaryota</taxon>
        <taxon>Fungi</taxon>
        <taxon>Fungi incertae sedis</taxon>
        <taxon>Zoopagomycota</taxon>
        <taxon>Kickxellomycotina</taxon>
        <taxon>Kickxellomycetes</taxon>
        <taxon>Kickxellales</taxon>
        <taxon>Kickxellaceae</taxon>
        <taxon>Coemansia</taxon>
    </lineage>
</organism>
<sequence length="220" mass="25066">MYAHLCHKIICNVDMQIEDHNLLTKDGKYLCGGFIVRKYLLTKCQEDFERGWKVEIPQDMESEEYYDAVSIKRQGLGLVRLVGELFLLDILKSPILHECIKRLLSNFETPEEEETVSVATLLTTAGKKLDEPEGKDRMDAIFARVEAMSVNPGLLKRVRFALLDVIDLRKSGWVPRVADVGPKTIAEIHEEAERKKQAEDALYPTSSHPGRRSEPNSRRG</sequence>
<name>A0ACC1JQ09_9FUNG</name>
<protein>
    <submittedName>
        <fullName evidence="1">Uncharacterized protein</fullName>
    </submittedName>
</protein>
<gene>
    <name evidence="1" type="ORF">GGI18_006271</name>
</gene>
<reference evidence="1" key="1">
    <citation type="submission" date="2022-07" db="EMBL/GenBank/DDBJ databases">
        <title>Phylogenomic reconstructions and comparative analyses of Kickxellomycotina fungi.</title>
        <authorList>
            <person name="Reynolds N.K."/>
            <person name="Stajich J.E."/>
            <person name="Barry K."/>
            <person name="Grigoriev I.V."/>
            <person name="Crous P."/>
            <person name="Smith M.E."/>
        </authorList>
    </citation>
    <scope>NUCLEOTIDE SEQUENCE</scope>
    <source>
        <strain evidence="1">BCRC 34191</strain>
    </source>
</reference>
<accession>A0ACC1JQ09</accession>
<comment type="caution">
    <text evidence="1">The sequence shown here is derived from an EMBL/GenBank/DDBJ whole genome shotgun (WGS) entry which is preliminary data.</text>
</comment>
<feature type="non-terminal residue" evidence="1">
    <location>
        <position position="220"/>
    </location>
</feature>
<evidence type="ECO:0000313" key="1">
    <source>
        <dbReference type="EMBL" id="KAJ2765173.1"/>
    </source>
</evidence>